<evidence type="ECO:0000256" key="1">
    <source>
        <dbReference type="SAM" id="MobiDB-lite"/>
    </source>
</evidence>
<gene>
    <name evidence="3" type="ordered locus">Spro_1642</name>
</gene>
<evidence type="ECO:0008006" key="4">
    <source>
        <dbReference type="Google" id="ProtNLM"/>
    </source>
</evidence>
<keyword evidence="2" id="KW-0472">Membrane</keyword>
<dbReference type="HOGENOM" id="CLU_161289_1_0_6"/>
<dbReference type="eggNOG" id="ENOG5032Z1J">
    <property type="taxonomic scope" value="Bacteria"/>
</dbReference>
<proteinExistence type="predicted"/>
<dbReference type="Pfam" id="PF07214">
    <property type="entry name" value="DUF1418"/>
    <property type="match status" value="1"/>
</dbReference>
<feature type="transmembrane region" description="Helical" evidence="2">
    <location>
        <begin position="26"/>
        <end position="44"/>
    </location>
</feature>
<reference evidence="3" key="1">
    <citation type="submission" date="2007-09" db="EMBL/GenBank/DDBJ databases">
        <title>Complete sequence of chromosome of Serratia proteamaculans 568.</title>
        <authorList>
            <consortium name="US DOE Joint Genome Institute"/>
            <person name="Copeland A."/>
            <person name="Lucas S."/>
            <person name="Lapidus A."/>
            <person name="Barry K."/>
            <person name="Glavina del Rio T."/>
            <person name="Dalin E."/>
            <person name="Tice H."/>
            <person name="Pitluck S."/>
            <person name="Chain P."/>
            <person name="Malfatti S."/>
            <person name="Shin M."/>
            <person name="Vergez L."/>
            <person name="Schmutz J."/>
            <person name="Larimer F."/>
            <person name="Land M."/>
            <person name="Hauser L."/>
            <person name="Kyrpides N."/>
            <person name="Kim E."/>
            <person name="Taghavi S."/>
            <person name="Newman L."/>
            <person name="Vangronsveld J."/>
            <person name="van der Lelie D."/>
            <person name="Richardson P."/>
        </authorList>
    </citation>
    <scope>NUCLEOTIDE SEQUENCE [LARGE SCALE GENOMIC DNA]</scope>
    <source>
        <strain evidence="3">568</strain>
    </source>
</reference>
<sequence length="116" mass="12580">MGIHYTGGRASGEENMRSFGDLPRTVLVLEGLGMLLLVLAYLSIHSHVQLPGWLASQQAAVGMIFLGVALMVPAAAFLVWRVVQGFGPLMRGGQPPQNDRRKPDTPEDKNDSEPRA</sequence>
<feature type="region of interest" description="Disordered" evidence="1">
    <location>
        <begin position="87"/>
        <end position="116"/>
    </location>
</feature>
<feature type="transmembrane region" description="Helical" evidence="2">
    <location>
        <begin position="64"/>
        <end position="83"/>
    </location>
</feature>
<protein>
    <recommendedName>
        <fullName evidence="4">DUF1418 family protein</fullName>
    </recommendedName>
</protein>
<evidence type="ECO:0000313" key="3">
    <source>
        <dbReference type="EMBL" id="ABV40746.1"/>
    </source>
</evidence>
<organism evidence="3">
    <name type="scientific">Serratia proteamaculans (strain 568)</name>
    <dbReference type="NCBI Taxonomy" id="399741"/>
    <lineage>
        <taxon>Bacteria</taxon>
        <taxon>Pseudomonadati</taxon>
        <taxon>Pseudomonadota</taxon>
        <taxon>Gammaproteobacteria</taxon>
        <taxon>Enterobacterales</taxon>
        <taxon>Yersiniaceae</taxon>
        <taxon>Serratia</taxon>
    </lineage>
</organism>
<dbReference type="STRING" id="399741.Spro_1642"/>
<dbReference type="EMBL" id="CP000826">
    <property type="protein sequence ID" value="ABV40746.1"/>
    <property type="molecule type" value="Genomic_DNA"/>
</dbReference>
<evidence type="ECO:0000256" key="2">
    <source>
        <dbReference type="SAM" id="Phobius"/>
    </source>
</evidence>
<accession>A8GCA6</accession>
<name>A8GCA6_SERP5</name>
<dbReference type="AlphaFoldDB" id="A8GCA6"/>
<keyword evidence="2" id="KW-1133">Transmembrane helix</keyword>
<keyword evidence="2" id="KW-0812">Transmembrane</keyword>
<feature type="compositionally biased region" description="Basic and acidic residues" evidence="1">
    <location>
        <begin position="98"/>
        <end position="116"/>
    </location>
</feature>
<dbReference type="InterPro" id="IPR010815">
    <property type="entry name" value="DUF1418"/>
</dbReference>
<dbReference type="KEGG" id="spe:Spro_1642"/>